<dbReference type="InterPro" id="IPR050678">
    <property type="entry name" value="DNA_Partitioning_ATPase"/>
</dbReference>
<name>A0A7C3KHV0_9CYAN</name>
<dbReference type="AlphaFoldDB" id="A0A7C3KHV0"/>
<protein>
    <submittedName>
        <fullName evidence="2">ParA family protein</fullName>
    </submittedName>
</protein>
<dbReference type="PANTHER" id="PTHR13696:SF52">
    <property type="entry name" value="PARA FAMILY PROTEIN CT_582"/>
    <property type="match status" value="1"/>
</dbReference>
<reference evidence="2" key="1">
    <citation type="journal article" date="2020" name="mSystems">
        <title>Genome- and Community-Level Interaction Insights into Carbon Utilization and Element Cycling Functions of Hydrothermarchaeota in Hydrothermal Sediment.</title>
        <authorList>
            <person name="Zhou Z."/>
            <person name="Liu Y."/>
            <person name="Xu W."/>
            <person name="Pan J."/>
            <person name="Luo Z.H."/>
            <person name="Li M."/>
        </authorList>
    </citation>
    <scope>NUCLEOTIDE SEQUENCE [LARGE SCALE GENOMIC DNA]</scope>
    <source>
        <strain evidence="2">SpSt-418</strain>
    </source>
</reference>
<dbReference type="InterPro" id="IPR027417">
    <property type="entry name" value="P-loop_NTPase"/>
</dbReference>
<dbReference type="PANTHER" id="PTHR13696">
    <property type="entry name" value="P-LOOP CONTAINING NUCLEOSIDE TRIPHOSPHATE HYDROLASE"/>
    <property type="match status" value="1"/>
</dbReference>
<dbReference type="Pfam" id="PF13614">
    <property type="entry name" value="AAA_31"/>
    <property type="match status" value="1"/>
</dbReference>
<comment type="caution">
    <text evidence="2">The sequence shown here is derived from an EMBL/GenBank/DDBJ whole genome shotgun (WGS) entry which is preliminary data.</text>
</comment>
<organism evidence="2">
    <name type="scientific">Oscillatoriales cyanobacterium SpSt-418</name>
    <dbReference type="NCBI Taxonomy" id="2282169"/>
    <lineage>
        <taxon>Bacteria</taxon>
        <taxon>Bacillati</taxon>
        <taxon>Cyanobacteriota</taxon>
        <taxon>Cyanophyceae</taxon>
        <taxon>Oscillatoriophycideae</taxon>
        <taxon>Oscillatoriales</taxon>
    </lineage>
</organism>
<gene>
    <name evidence="2" type="ORF">ENR64_21515</name>
</gene>
<proteinExistence type="predicted"/>
<evidence type="ECO:0000259" key="1">
    <source>
        <dbReference type="Pfam" id="PF13614"/>
    </source>
</evidence>
<dbReference type="CDD" id="cd02042">
    <property type="entry name" value="ParAB_family"/>
    <property type="match status" value="1"/>
</dbReference>
<dbReference type="Gene3D" id="3.40.50.300">
    <property type="entry name" value="P-loop containing nucleotide triphosphate hydrolases"/>
    <property type="match status" value="1"/>
</dbReference>
<dbReference type="EMBL" id="DSRU01000313">
    <property type="protein sequence ID" value="HFN00272.1"/>
    <property type="molecule type" value="Genomic_DNA"/>
</dbReference>
<feature type="domain" description="AAA" evidence="1">
    <location>
        <begin position="3"/>
        <end position="201"/>
    </location>
</feature>
<dbReference type="InterPro" id="IPR025669">
    <property type="entry name" value="AAA_dom"/>
</dbReference>
<accession>A0A7C3KHV0</accession>
<dbReference type="SUPFAM" id="SSF52540">
    <property type="entry name" value="P-loop containing nucleoside triphosphate hydrolases"/>
    <property type="match status" value="1"/>
</dbReference>
<sequence length="276" mass="30841">MSRIIALFNQAGGVGKTSLVNQLGYMIACCKRLDVKTKKRSKKKGDYYQVLVVDMDPQASLTIFMGFDPYELDKTIYHAILHDEPLPIHKGIYAQTQKEDGTPGVDLVPANLGLALAERELMSAMMSDFRLREALLPVQEHYDFILIDCPPSLGNLAYISLVAATHVLVPIQSQYKAFNGVQQLFDTIKLVRARPNRDLAIAGFIPTMYDQRNSHDERTLAAIQEQLSAVATVYPPIARSTIFADASEEHLPLALYDRKHPALKTMNQIIEGLELL</sequence>
<evidence type="ECO:0000313" key="2">
    <source>
        <dbReference type="EMBL" id="HFN00272.1"/>
    </source>
</evidence>